<dbReference type="PANTHER" id="PTHR21595">
    <property type="entry name" value="PATRONIN"/>
    <property type="match status" value="1"/>
</dbReference>
<dbReference type="InterPro" id="IPR038209">
    <property type="entry name" value="CKK_dom_sf"/>
</dbReference>
<feature type="compositionally biased region" description="Polar residues" evidence="2">
    <location>
        <begin position="90"/>
        <end position="100"/>
    </location>
</feature>
<feature type="region of interest" description="Disordered" evidence="2">
    <location>
        <begin position="255"/>
        <end position="274"/>
    </location>
</feature>
<dbReference type="InterPro" id="IPR032940">
    <property type="entry name" value="CAMSAP"/>
</dbReference>
<feature type="compositionally biased region" description="Basic and acidic residues" evidence="2">
    <location>
        <begin position="774"/>
        <end position="845"/>
    </location>
</feature>
<feature type="compositionally biased region" description="Polar residues" evidence="2">
    <location>
        <begin position="925"/>
        <end position="935"/>
    </location>
</feature>
<dbReference type="Pfam" id="PF17095">
    <property type="entry name" value="CAMSAP_CC1"/>
    <property type="match status" value="1"/>
</dbReference>
<feature type="compositionally biased region" description="Polar residues" evidence="2">
    <location>
        <begin position="172"/>
        <end position="190"/>
    </location>
</feature>
<organism evidence="4 5">
    <name type="scientific">Aplysia californica</name>
    <name type="common">California sea hare</name>
    <dbReference type="NCBI Taxonomy" id="6500"/>
    <lineage>
        <taxon>Eukaryota</taxon>
        <taxon>Metazoa</taxon>
        <taxon>Spiralia</taxon>
        <taxon>Lophotrochozoa</taxon>
        <taxon>Mollusca</taxon>
        <taxon>Gastropoda</taxon>
        <taxon>Heterobranchia</taxon>
        <taxon>Euthyneura</taxon>
        <taxon>Tectipleura</taxon>
        <taxon>Aplysiida</taxon>
        <taxon>Aplysioidea</taxon>
        <taxon>Aplysiidae</taxon>
        <taxon>Aplysia</taxon>
    </lineage>
</organism>
<dbReference type="InterPro" id="IPR014797">
    <property type="entry name" value="CKK_CAMSAP"/>
</dbReference>
<feature type="compositionally biased region" description="Low complexity" evidence="2">
    <location>
        <begin position="393"/>
        <end position="411"/>
    </location>
</feature>
<evidence type="ECO:0000256" key="1">
    <source>
        <dbReference type="PROSITE-ProRule" id="PRU00841"/>
    </source>
</evidence>
<feature type="region of interest" description="Disordered" evidence="2">
    <location>
        <begin position="560"/>
        <end position="978"/>
    </location>
</feature>
<dbReference type="PROSITE" id="PS51508">
    <property type="entry name" value="CKK"/>
    <property type="match status" value="1"/>
</dbReference>
<feature type="compositionally biased region" description="Low complexity" evidence="2">
    <location>
        <begin position="636"/>
        <end position="649"/>
    </location>
</feature>
<feature type="compositionally biased region" description="Basic and acidic residues" evidence="2">
    <location>
        <begin position="23"/>
        <end position="39"/>
    </location>
</feature>
<feature type="compositionally biased region" description="Polar residues" evidence="2">
    <location>
        <begin position="650"/>
        <end position="662"/>
    </location>
</feature>
<feature type="compositionally biased region" description="Gly residues" evidence="2">
    <location>
        <begin position="342"/>
        <end position="356"/>
    </location>
</feature>
<evidence type="ECO:0000259" key="3">
    <source>
        <dbReference type="PROSITE" id="PS51508"/>
    </source>
</evidence>
<feature type="region of interest" description="Disordered" evidence="2">
    <location>
        <begin position="130"/>
        <end position="210"/>
    </location>
</feature>
<feature type="compositionally biased region" description="Gly residues" evidence="2">
    <location>
        <begin position="436"/>
        <end position="450"/>
    </location>
</feature>
<feature type="region of interest" description="Disordered" evidence="2">
    <location>
        <begin position="75"/>
        <end position="100"/>
    </location>
</feature>
<feature type="domain" description="CKK" evidence="3">
    <location>
        <begin position="982"/>
        <end position="1116"/>
    </location>
</feature>
<accession>A0ABM1ADZ4</accession>
<dbReference type="PANTHER" id="PTHR21595:SF0">
    <property type="entry name" value="PATRONIN"/>
    <property type="match status" value="1"/>
</dbReference>
<feature type="compositionally biased region" description="Low complexity" evidence="2">
    <location>
        <begin position="605"/>
        <end position="615"/>
    </location>
</feature>
<protein>
    <submittedName>
        <fullName evidence="5">Calmodulin-regulated spectrin-associated protein 2</fullName>
    </submittedName>
</protein>
<gene>
    <name evidence="5" type="primary">LOC101852588</name>
</gene>
<dbReference type="InterPro" id="IPR031372">
    <property type="entry name" value="CAMSAP_CC1"/>
</dbReference>
<feature type="region of interest" description="Disordered" evidence="2">
    <location>
        <begin position="1"/>
        <end position="61"/>
    </location>
</feature>
<evidence type="ECO:0000256" key="2">
    <source>
        <dbReference type="SAM" id="MobiDB-lite"/>
    </source>
</evidence>
<dbReference type="InterPro" id="IPR011033">
    <property type="entry name" value="PRC_barrel-like_sf"/>
</dbReference>
<name>A0ABM1ADZ4_APLCA</name>
<dbReference type="SUPFAM" id="SSF50346">
    <property type="entry name" value="PRC-barrel domain"/>
    <property type="match status" value="1"/>
</dbReference>
<feature type="compositionally biased region" description="Low complexity" evidence="2">
    <location>
        <begin position="154"/>
        <end position="165"/>
    </location>
</feature>
<comment type="domain">
    <text evidence="1">The CKK domain binds microtubules.</text>
</comment>
<dbReference type="Pfam" id="PF08683">
    <property type="entry name" value="CAMSAP_CKK"/>
    <property type="match status" value="1"/>
</dbReference>
<dbReference type="Gene3D" id="3.10.20.360">
    <property type="entry name" value="CKK domain"/>
    <property type="match status" value="1"/>
</dbReference>
<evidence type="ECO:0000313" key="4">
    <source>
        <dbReference type="Proteomes" id="UP000694888"/>
    </source>
</evidence>
<sequence>MVKATQPDARLSREGSVCSSGEFSDHESQKIHQDHKVRESGVMSRSDGGLPAVSDVHNDSGYLTKPTMMVISDQLGTEGPVADGPRTKMTKMTKSSSGGMTTNFAELKRLKDELGRTIDKVDNSALIYMQSGGHGGPQDKATADTHRSPFFLKPSQGQLQGSQPGRLAGVLSPTTAALPDNSSTSDPATDNNSSNVVGGGVAGSSPELSQLRLKLEQKRKEIERKKHRMEAQQNKMRQRLGKAAFMRVVSKHLDTGEDDQTASPAPDGPHSSMQADIQARLGQPGPRLPLGPGARGHHNQPQTHATAAQLRGQGAAIAADTSANRFTDWRTQSQLSRAVSGDRGGGGDGGGGGDAGGSSAAAAQRPVNLQQQQQQQQMVLPRGADGNSGRAPSEAGSDSSGSSQKSSGSKAFSREGMQQTIDKVKNNWFHNDLITGGGGVGGGGGGGMRGAGSEEDVDVLDGDIGFARGPGGYSRASSASPQSGGDRGTPPRAGAGVGASQLATSAPVPCPPRPASRESSSSPHAKSDSENYQEYDSSLDKLNNSLTELQGEIMRLSLQHEQLKAAQSPQGGGPEIPSGFEPRMSDALAAIGSNEGLATPPPPSSSSSSSGSASGRPIHGIPPQAAYQQHAALLRQQQSGSPSPGPQQQVPYANNSNSSGTPQFPPSPHHAVADVDSNYETPGAVGDGANSDNQNKDGGFFVSFGDDATPKRSKPRLSDRRGVSPAPQTPQRVGPGSLTKVIDEADVVPGHAIDVLPPQKGDDSGAPALGFLIKDQEAEAKKQAGGDEMQKKKQKLMEMQRKRKEEQERRRVEKEVETARKQEQKMMKEEEAEKKKVEERTRREAIFQQYLQRKQQDDEEPNPTPPVKHRKDKRNSSGSRPRPKSMMAKTKPMTPEPGAIGGLDSGSSSQEDLTGGRAAPGIMSMSCNQLPQNGASPGPPSTYRRPPSPDMYRLRQQRQPANSQDSGSETGSGSYQGSEFAGPKLYVKPSAKSNRHIIVNAISHCCLAGCVNTDMKNKVLEEMSKCEANHFLILFRDAGCQYRALFIFSPDTEEAFKVHGVGPKHISNKMCEKFYKYNSGGKSFTEITSTKHLSVSVDAVVLHGSVWKSGKAAVRR</sequence>
<dbReference type="Proteomes" id="UP000694888">
    <property type="component" value="Unplaced"/>
</dbReference>
<evidence type="ECO:0000313" key="5">
    <source>
        <dbReference type="RefSeq" id="XP_012945871.1"/>
    </source>
</evidence>
<feature type="region of interest" description="Disordered" evidence="2">
    <location>
        <begin position="281"/>
        <end position="423"/>
    </location>
</feature>
<feature type="compositionally biased region" description="Polar residues" evidence="2">
    <location>
        <begin position="321"/>
        <end position="337"/>
    </location>
</feature>
<dbReference type="GeneID" id="101852588"/>
<feature type="compositionally biased region" description="Polar residues" evidence="2">
    <location>
        <begin position="530"/>
        <end position="539"/>
    </location>
</feature>
<dbReference type="RefSeq" id="XP_012945871.1">
    <property type="nucleotide sequence ID" value="XM_013090417.1"/>
</dbReference>
<proteinExistence type="inferred from homology"/>
<feature type="compositionally biased region" description="Low complexity" evidence="2">
    <location>
        <begin position="281"/>
        <end position="292"/>
    </location>
</feature>
<comment type="similarity">
    <text evidence="1">Belongs to the CAMSAP1 family.</text>
</comment>
<keyword evidence="4" id="KW-1185">Reference proteome</keyword>
<keyword evidence="1" id="KW-0493">Microtubule</keyword>
<feature type="region of interest" description="Disordered" evidence="2">
    <location>
        <begin position="436"/>
        <end position="539"/>
    </location>
</feature>
<reference evidence="5" key="1">
    <citation type="submission" date="2025-08" db="UniProtKB">
        <authorList>
            <consortium name="RefSeq"/>
        </authorList>
    </citation>
    <scope>IDENTIFICATION</scope>
</reference>
<dbReference type="SMART" id="SM01051">
    <property type="entry name" value="CAMSAP_CKK"/>
    <property type="match status" value="1"/>
</dbReference>
<feature type="compositionally biased region" description="Polar residues" evidence="2">
    <location>
        <begin position="957"/>
        <end position="977"/>
    </location>
</feature>